<reference evidence="4 5" key="1">
    <citation type="submission" date="2019-09" db="EMBL/GenBank/DDBJ databases">
        <title>The draft genomes of Allium pathogen Pseudomonas sp.</title>
        <authorList>
            <person name="Fujikawa T."/>
            <person name="Sawada H."/>
        </authorList>
    </citation>
    <scope>NUCLEOTIDE SEQUENCE [LARGE SCALE GENOMIC DNA]</scope>
    <source>
        <strain evidence="4 5">MAFF 730085</strain>
    </source>
</reference>
<dbReference type="InterPro" id="IPR015421">
    <property type="entry name" value="PyrdxlP-dep_Trfase_major"/>
</dbReference>
<comment type="caution">
    <text evidence="4">The sequence shown here is derived from an EMBL/GenBank/DDBJ whole genome shotgun (WGS) entry which is preliminary data.</text>
</comment>
<dbReference type="InterPro" id="IPR039429">
    <property type="entry name" value="SHMT-like_dom"/>
</dbReference>
<organism evidence="4 5">
    <name type="scientific">Pseudomonas kitaguniensis</name>
    <dbReference type="NCBI Taxonomy" id="2607908"/>
    <lineage>
        <taxon>Bacteria</taxon>
        <taxon>Pseudomonadati</taxon>
        <taxon>Pseudomonadota</taxon>
        <taxon>Gammaproteobacteria</taxon>
        <taxon>Pseudomonadales</taxon>
        <taxon>Pseudomonadaceae</taxon>
        <taxon>Pseudomonas</taxon>
    </lineage>
</organism>
<evidence type="ECO:0000256" key="1">
    <source>
        <dbReference type="ARBA" id="ARBA00001933"/>
    </source>
</evidence>
<gene>
    <name evidence="4" type="primary">glyA</name>
    <name evidence="4" type="ORF">F0170_24350</name>
</gene>
<dbReference type="GO" id="GO:0030170">
    <property type="term" value="F:pyridoxal phosphate binding"/>
    <property type="evidence" value="ECO:0007669"/>
    <property type="project" value="TreeGrafter"/>
</dbReference>
<dbReference type="PANTHER" id="PTHR11680">
    <property type="entry name" value="SERINE HYDROXYMETHYLTRANSFERASE"/>
    <property type="match status" value="1"/>
</dbReference>
<evidence type="ECO:0000259" key="3">
    <source>
        <dbReference type="Pfam" id="PF00464"/>
    </source>
</evidence>
<dbReference type="SUPFAM" id="SSF53383">
    <property type="entry name" value="PLP-dependent transferases"/>
    <property type="match status" value="1"/>
</dbReference>
<dbReference type="EMBL" id="VUBA01000172">
    <property type="protein sequence ID" value="MPQ86836.1"/>
    <property type="molecule type" value="Genomic_DNA"/>
</dbReference>
<dbReference type="EC" id="2.1.2.1" evidence="4"/>
<feature type="domain" description="Serine hydroxymethyltransferase-like" evidence="3">
    <location>
        <begin position="22"/>
        <end position="407"/>
    </location>
</feature>
<keyword evidence="4" id="KW-0808">Transferase</keyword>
<dbReference type="GO" id="GO:0005829">
    <property type="term" value="C:cytosol"/>
    <property type="evidence" value="ECO:0007669"/>
    <property type="project" value="TreeGrafter"/>
</dbReference>
<evidence type="ECO:0000313" key="5">
    <source>
        <dbReference type="Proteomes" id="UP000325438"/>
    </source>
</evidence>
<keyword evidence="2" id="KW-0663">Pyridoxal phosphate</keyword>
<evidence type="ECO:0000256" key="2">
    <source>
        <dbReference type="ARBA" id="ARBA00022898"/>
    </source>
</evidence>
<dbReference type="InterPro" id="IPR049943">
    <property type="entry name" value="Ser_HO-MeTrfase-like"/>
</dbReference>
<dbReference type="Pfam" id="PF00464">
    <property type="entry name" value="SHMT"/>
    <property type="match status" value="1"/>
</dbReference>
<dbReference type="InterPro" id="IPR015422">
    <property type="entry name" value="PyrdxlP-dep_Trfase_small"/>
</dbReference>
<dbReference type="RefSeq" id="WP_058414897.1">
    <property type="nucleotide sequence ID" value="NZ_JBLZPT010000001.1"/>
</dbReference>
<dbReference type="GO" id="GO:0046653">
    <property type="term" value="P:tetrahydrofolate metabolic process"/>
    <property type="evidence" value="ECO:0007669"/>
    <property type="project" value="TreeGrafter"/>
</dbReference>
<dbReference type="GO" id="GO:0008168">
    <property type="term" value="F:methyltransferase activity"/>
    <property type="evidence" value="ECO:0007669"/>
    <property type="project" value="UniProtKB-KW"/>
</dbReference>
<dbReference type="GO" id="GO:0004372">
    <property type="term" value="F:glycine hydroxymethyltransferase activity"/>
    <property type="evidence" value="ECO:0007669"/>
    <property type="project" value="UniProtKB-EC"/>
</dbReference>
<keyword evidence="4" id="KW-0489">Methyltransferase</keyword>
<dbReference type="Gene3D" id="3.40.640.10">
    <property type="entry name" value="Type I PLP-dependent aspartate aminotransferase-like (Major domain)"/>
    <property type="match status" value="1"/>
</dbReference>
<dbReference type="Gene3D" id="3.90.1150.10">
    <property type="entry name" value="Aspartate Aminotransferase, domain 1"/>
    <property type="match status" value="1"/>
</dbReference>
<dbReference type="PANTHER" id="PTHR11680:SF35">
    <property type="entry name" value="SERINE HYDROXYMETHYLTRANSFERASE 1"/>
    <property type="match status" value="1"/>
</dbReference>
<proteinExistence type="predicted"/>
<accession>A0A5N7JZV0</accession>
<evidence type="ECO:0000313" key="4">
    <source>
        <dbReference type="EMBL" id="MPQ86836.1"/>
    </source>
</evidence>
<dbReference type="GO" id="GO:0032259">
    <property type="term" value="P:methylation"/>
    <property type="evidence" value="ECO:0007669"/>
    <property type="project" value="UniProtKB-KW"/>
</dbReference>
<sequence length="452" mass="47848">MAVNTVQLKNQADLLRRGLTALQAEDFELASLLDAEVTRQHRTLSLVASSCAVTPRTLVACASALVNVTAEGRPGKRRGSGCENVEQVEALAIRRARELFDAHYAGVQSESACSAISQVLSALLEPGDTLLDMANDDAGDVALGSPAVFISAACYKAVRYGITREGLIDYAQVRSLALAHRPRIILCSASAYSRGLDFERFRAIADEAGAILLADISDIAGLVVTGRHPSPINAAHVTVTCTHTQLGGPRGGLILCGRDANTKVPGLRSTFSRVLDHAASPRTQCAPAVNLIAAKAAAFGYAKTAQFDACMGRFRTLADEVTDAFQAHGYHVVGGCSENPAVLVTLQGGMTGYIAESALESCGIVVNKHRVPGDARSSWVTSGLCIGTGAMAQRLVDREGCRQVVALVCRVLDNVTPLGELDYQLQPAVREQLRAEVQTLCAEYPIGDYLEG</sequence>
<protein>
    <submittedName>
        <fullName evidence="4">Serine hydroxymethyltransferase</fullName>
        <ecNumber evidence="4">2.1.2.1</ecNumber>
    </submittedName>
</protein>
<dbReference type="InterPro" id="IPR015424">
    <property type="entry name" value="PyrdxlP-dep_Trfase"/>
</dbReference>
<name>A0A5N7JZV0_9PSED</name>
<comment type="cofactor">
    <cofactor evidence="1">
        <name>pyridoxal 5'-phosphate</name>
        <dbReference type="ChEBI" id="CHEBI:597326"/>
    </cofactor>
</comment>
<dbReference type="Proteomes" id="UP000325438">
    <property type="component" value="Unassembled WGS sequence"/>
</dbReference>
<dbReference type="AlphaFoldDB" id="A0A5N7JZV0"/>
<dbReference type="GO" id="GO:0019264">
    <property type="term" value="P:glycine biosynthetic process from serine"/>
    <property type="evidence" value="ECO:0007669"/>
    <property type="project" value="TreeGrafter"/>
</dbReference>